<sequence length="67" mass="7843">MLNVTEQEQERIEQFYQKLINSSSPHPNHNGWYVMDDQYRFIGNNCSSLVVEALNAGLPWYHTMSLP</sequence>
<proteinExistence type="predicted"/>
<evidence type="ECO:0000313" key="1">
    <source>
        <dbReference type="EMBL" id="AJQ93348.1"/>
    </source>
</evidence>
<reference evidence="1 2" key="1">
    <citation type="submission" date="2014-01" db="EMBL/GenBank/DDBJ databases">
        <title>Full genme sequencing of cellulolytic bacterium Gynuella sunshinyii YC6258T gen. nov., sp. nov.</title>
        <authorList>
            <person name="Khan H."/>
            <person name="Chung E.J."/>
            <person name="Chung Y.R."/>
        </authorList>
    </citation>
    <scope>NUCLEOTIDE SEQUENCE [LARGE SCALE GENOMIC DNA]</scope>
    <source>
        <strain evidence="1 2">YC6258</strain>
    </source>
</reference>
<dbReference type="Proteomes" id="UP000032266">
    <property type="component" value="Chromosome"/>
</dbReference>
<protein>
    <submittedName>
        <fullName evidence="1">Uncharacterized protein</fullName>
    </submittedName>
</protein>
<dbReference type="HOGENOM" id="CLU_2806448_0_0_6"/>
<dbReference type="EMBL" id="CP007142">
    <property type="protein sequence ID" value="AJQ93348.1"/>
    <property type="molecule type" value="Genomic_DNA"/>
</dbReference>
<gene>
    <name evidence="1" type="ORF">YC6258_01300</name>
</gene>
<dbReference type="AlphaFoldDB" id="A0A0C5VIZ6"/>
<accession>A0A0C5VIZ6</accession>
<dbReference type="KEGG" id="gsn:YC6258_01300"/>
<organism evidence="1 2">
    <name type="scientific">Gynuella sunshinyii YC6258</name>
    <dbReference type="NCBI Taxonomy" id="1445510"/>
    <lineage>
        <taxon>Bacteria</taxon>
        <taxon>Pseudomonadati</taxon>
        <taxon>Pseudomonadota</taxon>
        <taxon>Gammaproteobacteria</taxon>
        <taxon>Oceanospirillales</taxon>
        <taxon>Saccharospirillaceae</taxon>
        <taxon>Gynuella</taxon>
    </lineage>
</organism>
<evidence type="ECO:0000313" key="2">
    <source>
        <dbReference type="Proteomes" id="UP000032266"/>
    </source>
</evidence>
<name>A0A0C5VIZ6_9GAMM</name>
<keyword evidence="2" id="KW-1185">Reference proteome</keyword>